<dbReference type="Pfam" id="PF13692">
    <property type="entry name" value="Glyco_trans_1_4"/>
    <property type="match status" value="1"/>
</dbReference>
<protein>
    <submittedName>
        <fullName evidence="2">Unannotated protein</fullName>
    </submittedName>
</protein>
<dbReference type="AlphaFoldDB" id="A0A6J6TA85"/>
<evidence type="ECO:0000259" key="1">
    <source>
        <dbReference type="Pfam" id="PF13579"/>
    </source>
</evidence>
<dbReference type="InterPro" id="IPR050194">
    <property type="entry name" value="Glycosyltransferase_grp1"/>
</dbReference>
<dbReference type="PANTHER" id="PTHR45947">
    <property type="entry name" value="SULFOQUINOVOSYL TRANSFERASE SQD2"/>
    <property type="match status" value="1"/>
</dbReference>
<dbReference type="GO" id="GO:0016758">
    <property type="term" value="F:hexosyltransferase activity"/>
    <property type="evidence" value="ECO:0007669"/>
    <property type="project" value="TreeGrafter"/>
</dbReference>
<proteinExistence type="predicted"/>
<dbReference type="EMBL" id="CAEZYQ010000010">
    <property type="protein sequence ID" value="CAB4744026.1"/>
    <property type="molecule type" value="Genomic_DNA"/>
</dbReference>
<dbReference type="CDD" id="cd03794">
    <property type="entry name" value="GT4_WbuB-like"/>
    <property type="match status" value="1"/>
</dbReference>
<evidence type="ECO:0000313" key="2">
    <source>
        <dbReference type="EMBL" id="CAB4744026.1"/>
    </source>
</evidence>
<dbReference type="PANTHER" id="PTHR45947:SF3">
    <property type="entry name" value="SULFOQUINOVOSYL TRANSFERASE SQD2"/>
    <property type="match status" value="1"/>
</dbReference>
<dbReference type="Gene3D" id="3.40.50.2000">
    <property type="entry name" value="Glycogen Phosphorylase B"/>
    <property type="match status" value="2"/>
</dbReference>
<name>A0A6J6TA85_9ZZZZ</name>
<organism evidence="2">
    <name type="scientific">freshwater metagenome</name>
    <dbReference type="NCBI Taxonomy" id="449393"/>
    <lineage>
        <taxon>unclassified sequences</taxon>
        <taxon>metagenomes</taxon>
        <taxon>ecological metagenomes</taxon>
    </lineage>
</organism>
<dbReference type="InterPro" id="IPR028098">
    <property type="entry name" value="Glyco_trans_4-like_N"/>
</dbReference>
<accession>A0A6J6TA85</accession>
<dbReference type="Pfam" id="PF13579">
    <property type="entry name" value="Glyco_trans_4_4"/>
    <property type="match status" value="1"/>
</dbReference>
<dbReference type="SUPFAM" id="SSF53756">
    <property type="entry name" value="UDP-Glycosyltransferase/glycogen phosphorylase"/>
    <property type="match status" value="1"/>
</dbReference>
<sequence length="405" mass="43988">MNRQRVLVIGLNYAPEHTGIAPYTAGMAAGLARDFDVDVLTVHPHYPEWRVADGYGGWRRREVVDGVRVSRVRHYVPTNPTGLSRVVSEASYAARALAPSVPRPDVIITVTPALAPVASALALGKRWRVPVGVVVQDLYSKAFAELGIAGGRLDDGAHRFERALLRRADGVVTIHDRMADVAARDFGLHRDEITVIPNWTHVEPPTGDRDARRKELGWDDGRLTVVHAGNMGAKQGLEHLVPVARLIDERDLPIRLVLVGNGGQRPQLEEQAQGTRSLEFWDALPGDTFMDTLAAADALLLHERPGMKEMCVPSKLTTYFAAARPVVAATEAESAAAFEVAASGAGVVVRPGDAPALVTQLEALRDQDLQGAGQRGLAYARRTLDEGRALDDYRVWVSSLLSGKR</sequence>
<feature type="domain" description="Glycosyltransferase subfamily 4-like N-terminal" evidence="1">
    <location>
        <begin position="18"/>
        <end position="199"/>
    </location>
</feature>
<gene>
    <name evidence="2" type="ORF">UFOPK2761_01535</name>
</gene>
<reference evidence="2" key="1">
    <citation type="submission" date="2020-05" db="EMBL/GenBank/DDBJ databases">
        <authorList>
            <person name="Chiriac C."/>
            <person name="Salcher M."/>
            <person name="Ghai R."/>
            <person name="Kavagutti S V."/>
        </authorList>
    </citation>
    <scope>NUCLEOTIDE SEQUENCE</scope>
</reference>